<dbReference type="PROSITE" id="PS50850">
    <property type="entry name" value="MFS"/>
    <property type="match status" value="1"/>
</dbReference>
<dbReference type="GO" id="GO:0016020">
    <property type="term" value="C:membrane"/>
    <property type="evidence" value="ECO:0007669"/>
    <property type="project" value="UniProtKB-SubCell"/>
</dbReference>
<feature type="transmembrane region" description="Helical" evidence="7">
    <location>
        <begin position="318"/>
        <end position="340"/>
    </location>
</feature>
<dbReference type="PANTHER" id="PTHR23502">
    <property type="entry name" value="MAJOR FACILITATOR SUPERFAMILY"/>
    <property type="match status" value="1"/>
</dbReference>
<comment type="similarity">
    <text evidence="2">Belongs to the major facilitator superfamily.</text>
</comment>
<evidence type="ECO:0000256" key="6">
    <source>
        <dbReference type="ARBA" id="ARBA00023180"/>
    </source>
</evidence>
<evidence type="ECO:0000256" key="7">
    <source>
        <dbReference type="SAM" id="Phobius"/>
    </source>
</evidence>
<accession>A0A0B4G6R8</accession>
<comment type="subcellular location">
    <subcellularLocation>
        <location evidence="1">Membrane</location>
        <topology evidence="1">Multi-pass membrane protein</topology>
    </subcellularLocation>
</comment>
<dbReference type="InterPro" id="IPR011701">
    <property type="entry name" value="MFS"/>
</dbReference>
<feature type="transmembrane region" description="Helical" evidence="7">
    <location>
        <begin position="20"/>
        <end position="42"/>
    </location>
</feature>
<keyword evidence="3 7" id="KW-0812">Transmembrane</keyword>
<reference evidence="9 10" key="1">
    <citation type="journal article" date="2014" name="Proc. Natl. Acad. Sci. U.S.A.">
        <title>Trajectory and genomic determinants of fungal-pathogen speciation and host adaptation.</title>
        <authorList>
            <person name="Hu X."/>
            <person name="Xiao G."/>
            <person name="Zheng P."/>
            <person name="Shang Y."/>
            <person name="Su Y."/>
            <person name="Zhang X."/>
            <person name="Liu X."/>
            <person name="Zhan S."/>
            <person name="St Leger R.J."/>
            <person name="Wang C."/>
        </authorList>
    </citation>
    <scope>NUCLEOTIDE SEQUENCE [LARGE SCALE GENOMIC DNA]</scope>
    <source>
        <strain evidence="9 10">ARSEF 549</strain>
    </source>
</reference>
<feature type="transmembrane region" description="Helical" evidence="7">
    <location>
        <begin position="293"/>
        <end position="312"/>
    </location>
</feature>
<feature type="domain" description="Major facilitator superfamily (MFS) profile" evidence="8">
    <location>
        <begin position="1"/>
        <end position="388"/>
    </location>
</feature>
<evidence type="ECO:0000256" key="3">
    <source>
        <dbReference type="ARBA" id="ARBA00022692"/>
    </source>
</evidence>
<dbReference type="VEuPathDB" id="FungiDB:MAN_07250"/>
<dbReference type="SUPFAM" id="SSF103473">
    <property type="entry name" value="MFS general substrate transporter"/>
    <property type="match status" value="1"/>
</dbReference>
<dbReference type="FunFam" id="1.20.1250.20:FF:000011">
    <property type="entry name" value="MFS multidrug transporter, putative"/>
    <property type="match status" value="1"/>
</dbReference>
<keyword evidence="5 7" id="KW-0472">Membrane</keyword>
<dbReference type="PANTHER" id="PTHR23502:SF68">
    <property type="entry name" value="MULTIDRUG TRANSPORTER, PUTATIVE (AFU_ORTHOLOGUE AFUA_3G01120)-RELATED"/>
    <property type="match status" value="1"/>
</dbReference>
<dbReference type="EMBL" id="AZNF01000009">
    <property type="protein sequence ID" value="KID64079.1"/>
    <property type="molecule type" value="Genomic_DNA"/>
</dbReference>
<evidence type="ECO:0000313" key="9">
    <source>
        <dbReference type="EMBL" id="KID64079.1"/>
    </source>
</evidence>
<name>A0A0B4G6R8_METAF</name>
<evidence type="ECO:0000256" key="2">
    <source>
        <dbReference type="ARBA" id="ARBA00008335"/>
    </source>
</evidence>
<feature type="transmembrane region" description="Helical" evidence="7">
    <location>
        <begin position="110"/>
        <end position="133"/>
    </location>
</feature>
<feature type="transmembrane region" description="Helical" evidence="7">
    <location>
        <begin position="250"/>
        <end position="272"/>
    </location>
</feature>
<dbReference type="Gene3D" id="1.20.1250.20">
    <property type="entry name" value="MFS general substrate transporter like domains"/>
    <property type="match status" value="1"/>
</dbReference>
<evidence type="ECO:0000256" key="4">
    <source>
        <dbReference type="ARBA" id="ARBA00022989"/>
    </source>
</evidence>
<protein>
    <submittedName>
        <fullName evidence="9">Cycloheximide resistance protein</fullName>
    </submittedName>
</protein>
<evidence type="ECO:0000259" key="8">
    <source>
        <dbReference type="PROSITE" id="PS50850"/>
    </source>
</evidence>
<dbReference type="InterPro" id="IPR036259">
    <property type="entry name" value="MFS_trans_sf"/>
</dbReference>
<evidence type="ECO:0000256" key="1">
    <source>
        <dbReference type="ARBA" id="ARBA00004141"/>
    </source>
</evidence>
<organism evidence="9 10">
    <name type="scientific">Metarhizium anisopliae (strain ARSEF 549)</name>
    <dbReference type="NCBI Taxonomy" id="3151832"/>
    <lineage>
        <taxon>Eukaryota</taxon>
        <taxon>Fungi</taxon>
        <taxon>Dikarya</taxon>
        <taxon>Ascomycota</taxon>
        <taxon>Pezizomycotina</taxon>
        <taxon>Sordariomycetes</taxon>
        <taxon>Hypocreomycetidae</taxon>
        <taxon>Hypocreales</taxon>
        <taxon>Clavicipitaceae</taxon>
        <taxon>Metarhizium</taxon>
    </lineage>
</organism>
<dbReference type="Pfam" id="PF07690">
    <property type="entry name" value="MFS_1"/>
    <property type="match status" value="1"/>
</dbReference>
<evidence type="ECO:0000256" key="5">
    <source>
        <dbReference type="ARBA" id="ARBA00023136"/>
    </source>
</evidence>
<sequence length="388" mass="41910">MSAAAAEDIMRHFNSTSDTLAVFVTTIYLLGWVCGPIVIAPLSEMYGRAILHKVCIVLFLIFNVACAVANSLGSLIAFRFLAGIASSCPVTLGTGSIADMVPQEKRAGVMGAYVIGAVLGPSIGPIAGGYLAPALGWRWVFWIIAIVGSPLAIVVVLFMRESYPFVLLQRRTVRLHRETGNLKLRSALDTGKTARALFRFSIFRPLKMLLLPIVFLLSLYTATVYSYLYLCFTTFPRVFGIQYGFGSGLSGLATLGLGVGSILGVLFCSSVSDKLSAYLAQKHGSEVKAEYRLPIIIVGGFCVPIGLFWYGWTAEQKLHWILPIIGTGFIGAGMIITYMATTLYLVDTYTVYTASVTASNTIFRCLSATFLPLAGPALYDRLGVVPSI</sequence>
<feature type="transmembrane region" description="Helical" evidence="7">
    <location>
        <begin position="209"/>
        <end position="230"/>
    </location>
</feature>
<dbReference type="GO" id="GO:0022857">
    <property type="term" value="F:transmembrane transporter activity"/>
    <property type="evidence" value="ECO:0007669"/>
    <property type="project" value="InterPro"/>
</dbReference>
<gene>
    <name evidence="9" type="ORF">MAN_07250</name>
</gene>
<keyword evidence="4 7" id="KW-1133">Transmembrane helix</keyword>
<keyword evidence="6" id="KW-0325">Glycoprotein</keyword>
<dbReference type="AlphaFoldDB" id="A0A0B4G6R8"/>
<feature type="transmembrane region" description="Helical" evidence="7">
    <location>
        <begin position="139"/>
        <end position="159"/>
    </location>
</feature>
<feature type="transmembrane region" description="Helical" evidence="7">
    <location>
        <begin position="78"/>
        <end position="98"/>
    </location>
</feature>
<keyword evidence="10" id="KW-1185">Reference proteome</keyword>
<dbReference type="CDD" id="cd17323">
    <property type="entry name" value="MFS_Tpo1_MDR_like"/>
    <property type="match status" value="1"/>
</dbReference>
<feature type="non-terminal residue" evidence="9">
    <location>
        <position position="1"/>
    </location>
</feature>
<comment type="caution">
    <text evidence="9">The sequence shown here is derived from an EMBL/GenBank/DDBJ whole genome shotgun (WGS) entry which is preliminary data.</text>
</comment>
<dbReference type="Proteomes" id="UP000031186">
    <property type="component" value="Unassembled WGS sequence"/>
</dbReference>
<dbReference type="InterPro" id="IPR020846">
    <property type="entry name" value="MFS_dom"/>
</dbReference>
<dbReference type="HOGENOM" id="CLU_008455_1_0_1"/>
<proteinExistence type="inferred from homology"/>
<evidence type="ECO:0000313" key="10">
    <source>
        <dbReference type="Proteomes" id="UP000031186"/>
    </source>
</evidence>
<feature type="transmembrane region" description="Helical" evidence="7">
    <location>
        <begin position="54"/>
        <end position="72"/>
    </location>
</feature>